<dbReference type="Pfam" id="PF00481">
    <property type="entry name" value="PP2C"/>
    <property type="match status" value="1"/>
</dbReference>
<dbReference type="InterPro" id="IPR001932">
    <property type="entry name" value="PPM-type_phosphatase-like_dom"/>
</dbReference>
<keyword evidence="9" id="KW-1185">Reference proteome</keyword>
<organism evidence="8 9">
    <name type="scientific">Cucurbita argyrosperma subsp. sororia</name>
    <dbReference type="NCBI Taxonomy" id="37648"/>
    <lineage>
        <taxon>Eukaryota</taxon>
        <taxon>Viridiplantae</taxon>
        <taxon>Streptophyta</taxon>
        <taxon>Embryophyta</taxon>
        <taxon>Tracheophyta</taxon>
        <taxon>Spermatophyta</taxon>
        <taxon>Magnoliopsida</taxon>
        <taxon>eudicotyledons</taxon>
        <taxon>Gunneridae</taxon>
        <taxon>Pentapetalae</taxon>
        <taxon>rosids</taxon>
        <taxon>fabids</taxon>
        <taxon>Cucurbitales</taxon>
        <taxon>Cucurbitaceae</taxon>
        <taxon>Cucurbiteae</taxon>
        <taxon>Cucurbita</taxon>
    </lineage>
</organism>
<dbReference type="InterPro" id="IPR015655">
    <property type="entry name" value="PP2C"/>
</dbReference>
<evidence type="ECO:0000259" key="7">
    <source>
        <dbReference type="PROSITE" id="PS51746"/>
    </source>
</evidence>
<dbReference type="InterPro" id="IPR000222">
    <property type="entry name" value="PP2C_BS"/>
</dbReference>
<name>A0AAV6N7V8_9ROSI</name>
<dbReference type="PROSITE" id="PS51746">
    <property type="entry name" value="PPM_2"/>
    <property type="match status" value="1"/>
</dbReference>
<comment type="cofactor">
    <cofactor evidence="2">
        <name>Mg(2+)</name>
        <dbReference type="ChEBI" id="CHEBI:18420"/>
    </cofactor>
</comment>
<evidence type="ECO:0000256" key="3">
    <source>
        <dbReference type="ARBA" id="ARBA00013081"/>
    </source>
</evidence>
<dbReference type="SMART" id="SM00332">
    <property type="entry name" value="PP2Cc"/>
    <property type="match status" value="1"/>
</dbReference>
<keyword evidence="6" id="KW-0904">Protein phosphatase</keyword>
<keyword evidence="4" id="KW-0460">Magnesium</keyword>
<dbReference type="FunFam" id="3.60.40.10:FF:000291">
    <property type="entry name" value="Protein phosphatase 2C 50"/>
    <property type="match status" value="1"/>
</dbReference>
<reference evidence="8 9" key="1">
    <citation type="journal article" date="2021" name="Hortic Res">
        <title>The domestication of Cucurbita argyrosperma as revealed by the genome of its wild relative.</title>
        <authorList>
            <person name="Barrera-Redondo J."/>
            <person name="Sanchez-de la Vega G."/>
            <person name="Aguirre-Liguori J.A."/>
            <person name="Castellanos-Morales G."/>
            <person name="Gutierrez-Guerrero Y.T."/>
            <person name="Aguirre-Dugua X."/>
            <person name="Aguirre-Planter E."/>
            <person name="Tenaillon M.I."/>
            <person name="Lira-Saade R."/>
            <person name="Eguiarte L.E."/>
        </authorList>
    </citation>
    <scope>NUCLEOTIDE SEQUENCE [LARGE SCALE GENOMIC DNA]</scope>
    <source>
        <strain evidence="8">JBR-2021</strain>
    </source>
</reference>
<dbReference type="GO" id="GO:0043169">
    <property type="term" value="F:cation binding"/>
    <property type="evidence" value="ECO:0007669"/>
    <property type="project" value="InterPro"/>
</dbReference>
<dbReference type="GO" id="GO:0004722">
    <property type="term" value="F:protein serine/threonine phosphatase activity"/>
    <property type="evidence" value="ECO:0007669"/>
    <property type="project" value="UniProtKB-EC"/>
</dbReference>
<dbReference type="EC" id="3.1.3.16" evidence="3"/>
<gene>
    <name evidence="8" type="primary">PP2C06</name>
    <name evidence="8" type="ORF">SDJN03_12966</name>
</gene>
<feature type="non-terminal residue" evidence="8">
    <location>
        <position position="1"/>
    </location>
</feature>
<dbReference type="EMBL" id="JAGKQH010000008">
    <property type="protein sequence ID" value="KAG6593490.1"/>
    <property type="molecule type" value="Genomic_DNA"/>
</dbReference>
<protein>
    <recommendedName>
        <fullName evidence="3">protein-serine/threonine phosphatase</fullName>
        <ecNumber evidence="3">3.1.3.16</ecNumber>
    </recommendedName>
</protein>
<comment type="caution">
    <text evidence="8">The sequence shown here is derived from an EMBL/GenBank/DDBJ whole genome shotgun (WGS) entry which is preliminary data.</text>
</comment>
<feature type="domain" description="PPM-type phosphatase" evidence="7">
    <location>
        <begin position="74"/>
        <end position="354"/>
    </location>
</feature>
<dbReference type="PANTHER" id="PTHR47992">
    <property type="entry name" value="PROTEIN PHOSPHATASE"/>
    <property type="match status" value="1"/>
</dbReference>
<proteinExistence type="inferred from homology"/>
<evidence type="ECO:0000256" key="4">
    <source>
        <dbReference type="ARBA" id="ARBA00022842"/>
    </source>
</evidence>
<evidence type="ECO:0000256" key="6">
    <source>
        <dbReference type="RuleBase" id="RU003465"/>
    </source>
</evidence>
<sequence>MRLDFIDSFRLIPILVFNSRPCNIEEIAMYVHPFFHIAISCCRYRCRKDTRVSDGSSMSSMSAIDNGRGSCEISWGFGLDKGRRTSMEDAIAIVPEFLSSARWKDDGSVKEKPLVHYFGLFDGHGGPEVSTYCSKKFHELLADEWNRGVSENGQQERWEMALTRCYERVDDAFKDKTLAPYSVGSTALVVLLSACQIIVANCGDSRALLCRGNQAIPLTVDHKISRPDEYDRLIKGGAKILFVGCPRVEGVLAMTRAIGDHYLKPWIIFEPEITFTSRTEEDECLILASDGVWDVLSNDDVMKMACRVLKRQRKKLALGGTGNVIYPAQCAANKIRKEASNLSGDNISVIVVDLKAPNEGSLN</sequence>
<evidence type="ECO:0000256" key="1">
    <source>
        <dbReference type="ARBA" id="ARBA00001936"/>
    </source>
</evidence>
<evidence type="ECO:0000256" key="5">
    <source>
        <dbReference type="ARBA" id="ARBA00023211"/>
    </source>
</evidence>
<evidence type="ECO:0000256" key="2">
    <source>
        <dbReference type="ARBA" id="ARBA00001946"/>
    </source>
</evidence>
<dbReference type="Proteomes" id="UP000685013">
    <property type="component" value="Chromosome 8"/>
</dbReference>
<dbReference type="CDD" id="cd00143">
    <property type="entry name" value="PP2Cc"/>
    <property type="match status" value="1"/>
</dbReference>
<comment type="similarity">
    <text evidence="6">Belongs to the PP2C family.</text>
</comment>
<accession>A0AAV6N7V8</accession>
<keyword evidence="5" id="KW-0464">Manganese</keyword>
<dbReference type="AlphaFoldDB" id="A0AAV6N7V8"/>
<dbReference type="PROSITE" id="PS01032">
    <property type="entry name" value="PPM_1"/>
    <property type="match status" value="1"/>
</dbReference>
<keyword evidence="6" id="KW-0378">Hydrolase</keyword>
<comment type="cofactor">
    <cofactor evidence="1">
        <name>Mn(2+)</name>
        <dbReference type="ChEBI" id="CHEBI:29035"/>
    </cofactor>
</comment>
<evidence type="ECO:0000313" key="9">
    <source>
        <dbReference type="Proteomes" id="UP000685013"/>
    </source>
</evidence>
<evidence type="ECO:0000313" key="8">
    <source>
        <dbReference type="EMBL" id="KAG6593490.1"/>
    </source>
</evidence>